<organism evidence="1 2">
    <name type="scientific">Mesorhabditis belari</name>
    <dbReference type="NCBI Taxonomy" id="2138241"/>
    <lineage>
        <taxon>Eukaryota</taxon>
        <taxon>Metazoa</taxon>
        <taxon>Ecdysozoa</taxon>
        <taxon>Nematoda</taxon>
        <taxon>Chromadorea</taxon>
        <taxon>Rhabditida</taxon>
        <taxon>Rhabditina</taxon>
        <taxon>Rhabditomorpha</taxon>
        <taxon>Rhabditoidea</taxon>
        <taxon>Rhabditidae</taxon>
        <taxon>Mesorhabditinae</taxon>
        <taxon>Mesorhabditis</taxon>
    </lineage>
</organism>
<accession>A0AAF3FCF3</accession>
<evidence type="ECO:0000313" key="2">
    <source>
        <dbReference type="WBParaSite" id="MBELARI_LOCUS4650"/>
    </source>
</evidence>
<dbReference type="WBParaSite" id="MBELARI_LOCUS4650">
    <property type="protein sequence ID" value="MBELARI_LOCUS4650"/>
    <property type="gene ID" value="MBELARI_LOCUS4650"/>
</dbReference>
<sequence>MLIAFRYSIQIMGFETKKNFSFILDLCAVTILARKKITASMENLGLGHCSCCSVDHLSFLAKTDEMLCRAAFSIEKFNRTAVNKLGNHGNTIIFDLAVQKEKIIFIHNRLFTGKGQEPRANSETRLTKLFDMFILKTPKTSQTTISNESRSNRANNNNCNLVQSNRQKMPNSLTQTCAIQSSYTLHPSTVQKTFSQTQRSPKETNAKEKLHFCLPSCPCSSRPCGCNNVCRCGASVAESSVTADWATCVQTDSHLHLKRSFKKTDTDEETDTLCASAFKTADSETTTTVFTQFARI</sequence>
<name>A0AAF3FCF3_9BILA</name>
<dbReference type="AlphaFoldDB" id="A0AAF3FCF3"/>
<protein>
    <submittedName>
        <fullName evidence="2">Uncharacterized protein</fullName>
    </submittedName>
</protein>
<dbReference type="Proteomes" id="UP000887575">
    <property type="component" value="Unassembled WGS sequence"/>
</dbReference>
<evidence type="ECO:0000313" key="1">
    <source>
        <dbReference type="Proteomes" id="UP000887575"/>
    </source>
</evidence>
<proteinExistence type="predicted"/>
<reference evidence="2" key="1">
    <citation type="submission" date="2024-02" db="UniProtKB">
        <authorList>
            <consortium name="WormBaseParasite"/>
        </authorList>
    </citation>
    <scope>IDENTIFICATION</scope>
</reference>
<keyword evidence="1" id="KW-1185">Reference proteome</keyword>